<feature type="region of interest" description="Disordered" evidence="1">
    <location>
        <begin position="76"/>
        <end position="128"/>
    </location>
</feature>
<reference evidence="2" key="2">
    <citation type="journal article" date="2017" name="J. Med. Entomol.">
        <title>Transcriptome Analysis of the Triatoma infestans (Hemiptera: Reduviidae) Integument.</title>
        <authorList>
            <person name="Calderon-Fernandez G.M."/>
            <person name="Moriconi D.E."/>
            <person name="Dulbecco A.B."/>
            <person name="Juarez M.P."/>
        </authorList>
    </citation>
    <scope>NUCLEOTIDE SEQUENCE</scope>
    <source>
        <strain evidence="2">Int1</strain>
        <tissue evidence="2">Integument</tissue>
    </source>
</reference>
<feature type="non-terminal residue" evidence="2">
    <location>
        <position position="160"/>
    </location>
</feature>
<evidence type="ECO:0000313" key="2">
    <source>
        <dbReference type="EMBL" id="JAR98247.1"/>
    </source>
</evidence>
<name>A0A161MK27_TRIIF</name>
<accession>A0A161MK27</accession>
<dbReference type="EMBL" id="GEMB01005060">
    <property type="protein sequence ID" value="JAR98247.1"/>
    <property type="molecule type" value="Transcribed_RNA"/>
</dbReference>
<feature type="non-terminal residue" evidence="2">
    <location>
        <position position="1"/>
    </location>
</feature>
<reference evidence="2" key="1">
    <citation type="submission" date="2016-04" db="EMBL/GenBank/DDBJ databases">
        <authorList>
            <person name="Calderon-Fernandez G.M.Sr."/>
        </authorList>
    </citation>
    <scope>NUCLEOTIDE SEQUENCE</scope>
    <source>
        <strain evidence="2">Int1</strain>
        <tissue evidence="2">Integument</tissue>
    </source>
</reference>
<feature type="compositionally biased region" description="Acidic residues" evidence="1">
    <location>
        <begin position="112"/>
        <end position="121"/>
    </location>
</feature>
<proteinExistence type="predicted"/>
<dbReference type="SUPFAM" id="SSF52058">
    <property type="entry name" value="L domain-like"/>
    <property type="match status" value="1"/>
</dbReference>
<dbReference type="InterPro" id="IPR032675">
    <property type="entry name" value="LRR_dom_sf"/>
</dbReference>
<sequence length="160" mass="17737">RSLRFVSLRDNSLHTATYQVFQPIMHNLLNSSAYLIIDGNPLVCDCRLDWLHTLMNRTASEPIRSSIEELTCRRENPLEPSHSRGGAAALPPPIRVSGGGGIIIDRGRFSHEDEEDNDVDGGQDFSGRRIEDEMISSADDEVHFLALPRETLPCPGRATG</sequence>
<protein>
    <submittedName>
        <fullName evidence="2">Connectin</fullName>
    </submittedName>
</protein>
<dbReference type="AlphaFoldDB" id="A0A161MK27"/>
<dbReference type="Gene3D" id="3.80.10.10">
    <property type="entry name" value="Ribonuclease Inhibitor"/>
    <property type="match status" value="1"/>
</dbReference>
<evidence type="ECO:0000256" key="1">
    <source>
        <dbReference type="SAM" id="MobiDB-lite"/>
    </source>
</evidence>
<organism evidence="2">
    <name type="scientific">Triatoma infestans</name>
    <name type="common">Assassin bug</name>
    <dbReference type="NCBI Taxonomy" id="30076"/>
    <lineage>
        <taxon>Eukaryota</taxon>
        <taxon>Metazoa</taxon>
        <taxon>Ecdysozoa</taxon>
        <taxon>Arthropoda</taxon>
        <taxon>Hexapoda</taxon>
        <taxon>Insecta</taxon>
        <taxon>Pterygota</taxon>
        <taxon>Neoptera</taxon>
        <taxon>Paraneoptera</taxon>
        <taxon>Hemiptera</taxon>
        <taxon>Heteroptera</taxon>
        <taxon>Panheteroptera</taxon>
        <taxon>Cimicomorpha</taxon>
        <taxon>Reduviidae</taxon>
        <taxon>Triatominae</taxon>
        <taxon>Triatoma</taxon>
    </lineage>
</organism>